<dbReference type="CDD" id="cd18186">
    <property type="entry name" value="BTB_POZ_ZBTB_KLHL-like"/>
    <property type="match status" value="1"/>
</dbReference>
<feature type="compositionally biased region" description="Basic residues" evidence="1">
    <location>
        <begin position="184"/>
        <end position="193"/>
    </location>
</feature>
<evidence type="ECO:0000259" key="2">
    <source>
        <dbReference type="PROSITE" id="PS50097"/>
    </source>
</evidence>
<dbReference type="PANTHER" id="PTHR47843:SF5">
    <property type="entry name" value="BTB_POZ DOMAIN PROTEIN"/>
    <property type="match status" value="1"/>
</dbReference>
<dbReference type="InterPro" id="IPR011333">
    <property type="entry name" value="SKP1/BTB/POZ_sf"/>
</dbReference>
<reference evidence="3" key="2">
    <citation type="submission" date="2025-08" db="UniProtKB">
        <authorList>
            <consortium name="EnsemblFungi"/>
        </authorList>
    </citation>
    <scope>IDENTIFICATION</scope>
    <source>
        <strain evidence="3">4287 / CBS 123668 / FGSC 9935 / NRRL 34936</strain>
    </source>
</reference>
<reference evidence="4" key="1">
    <citation type="journal article" date="2012" name="Mol. Plant Microbe Interact.">
        <title>A highly conserved effector in Fusarium oxysporum is required for full virulence on Arabidopsis.</title>
        <authorList>
            <person name="Thatcher L.F."/>
            <person name="Gardiner D.M."/>
            <person name="Kazan K."/>
            <person name="Manners J."/>
        </authorList>
    </citation>
    <scope>NUCLEOTIDE SEQUENCE [LARGE SCALE GENOMIC DNA]</scope>
    <source>
        <strain evidence="4">Fo5176</strain>
    </source>
</reference>
<dbReference type="PROSITE" id="PS50097">
    <property type="entry name" value="BTB"/>
    <property type="match status" value="1"/>
</dbReference>
<dbReference type="Gene3D" id="3.30.710.10">
    <property type="entry name" value="Potassium Channel Kv1.1, Chain A"/>
    <property type="match status" value="1"/>
</dbReference>
<protein>
    <recommendedName>
        <fullName evidence="2">BTB domain-containing protein</fullName>
    </recommendedName>
</protein>
<feature type="region of interest" description="Disordered" evidence="1">
    <location>
        <begin position="171"/>
        <end position="195"/>
    </location>
</feature>
<dbReference type="STRING" id="426428.A0A0D2YDB3"/>
<proteinExistence type="predicted"/>
<evidence type="ECO:0000256" key="1">
    <source>
        <dbReference type="SAM" id="MobiDB-lite"/>
    </source>
</evidence>
<dbReference type="Proteomes" id="UP000002489">
    <property type="component" value="Unassembled WGS sequence"/>
</dbReference>
<dbReference type="InterPro" id="IPR000210">
    <property type="entry name" value="BTB/POZ_dom"/>
</dbReference>
<evidence type="ECO:0000313" key="3">
    <source>
        <dbReference type="EnsemblFungi" id="FOXG_14297P0"/>
    </source>
</evidence>
<sequence length="287" mass="31951">MPKARRTMIPKIASTVAATLGPCFLEETPLGEKPKAARTLLCGRGSRPVPQSLVRQPLSLLRCSLNAHRLFDDGTYSDLTIVCGDNHHKVHKAIVCPRSEFFASACNGPFQEGESSVIHLPEDDPFAVKAMLHYLYHLDYPFMAVPVVDADEAAMSQPFTFRCAYQPNEFTQTDPATGPGRAPLSKKAKKKTKESRCAQPCSQRPESVPPTPNLCLYAKVYALGEKFGIKDLKGLALDKFHAEAEHYWQSDDFLHAIQEVYNSTIDEDRLLRDIVVEVVNAHLELLD</sequence>
<dbReference type="EnsemblFungi" id="FOXG_14297T0">
    <property type="protein sequence ID" value="FOXG_14297P0"/>
    <property type="gene ID" value="FOXG_14297"/>
</dbReference>
<evidence type="ECO:0000313" key="4">
    <source>
        <dbReference type="Proteomes" id="UP000002489"/>
    </source>
</evidence>
<feature type="domain" description="BTB" evidence="2">
    <location>
        <begin position="77"/>
        <end position="136"/>
    </location>
</feature>
<dbReference type="PANTHER" id="PTHR47843">
    <property type="entry name" value="BTB DOMAIN-CONTAINING PROTEIN-RELATED"/>
    <property type="match status" value="1"/>
</dbReference>
<dbReference type="Pfam" id="PF00651">
    <property type="entry name" value="BTB"/>
    <property type="match status" value="1"/>
</dbReference>
<accession>A0A0D2YDB3</accession>
<organism evidence="3 4">
    <name type="scientific">Fusarium oxysporum (strain Fo5176)</name>
    <name type="common">Fusarium vascular wilt</name>
    <dbReference type="NCBI Taxonomy" id="660025"/>
    <lineage>
        <taxon>Eukaryota</taxon>
        <taxon>Fungi</taxon>
        <taxon>Dikarya</taxon>
        <taxon>Ascomycota</taxon>
        <taxon>Pezizomycotina</taxon>
        <taxon>Sordariomycetes</taxon>
        <taxon>Hypocreomycetidae</taxon>
        <taxon>Hypocreales</taxon>
        <taxon>Nectriaceae</taxon>
        <taxon>Fusarium</taxon>
        <taxon>Fusarium oxysporum species complex</taxon>
    </lineage>
</organism>
<dbReference type="AlphaFoldDB" id="A0A0D2YDB3"/>
<dbReference type="SMART" id="SM00225">
    <property type="entry name" value="BTB"/>
    <property type="match status" value="1"/>
</dbReference>
<dbReference type="SUPFAM" id="SSF54695">
    <property type="entry name" value="POZ domain"/>
    <property type="match status" value="1"/>
</dbReference>
<name>A0A0D2YDB3_FUSOF</name>